<feature type="compositionally biased region" description="Polar residues" evidence="1">
    <location>
        <begin position="1"/>
        <end position="20"/>
    </location>
</feature>
<gene>
    <name evidence="2" type="ORF">PoB_002330200</name>
</gene>
<organism evidence="2 3">
    <name type="scientific">Plakobranchus ocellatus</name>
    <dbReference type="NCBI Taxonomy" id="259542"/>
    <lineage>
        <taxon>Eukaryota</taxon>
        <taxon>Metazoa</taxon>
        <taxon>Spiralia</taxon>
        <taxon>Lophotrochozoa</taxon>
        <taxon>Mollusca</taxon>
        <taxon>Gastropoda</taxon>
        <taxon>Heterobranchia</taxon>
        <taxon>Euthyneura</taxon>
        <taxon>Panpulmonata</taxon>
        <taxon>Sacoglossa</taxon>
        <taxon>Placobranchoidea</taxon>
        <taxon>Plakobranchidae</taxon>
        <taxon>Plakobranchus</taxon>
    </lineage>
</organism>
<evidence type="ECO:0000256" key="1">
    <source>
        <dbReference type="SAM" id="MobiDB-lite"/>
    </source>
</evidence>
<accession>A0AAV3ZNL1</accession>
<reference evidence="2 3" key="1">
    <citation type="journal article" date="2021" name="Elife">
        <title>Chloroplast acquisition without the gene transfer in kleptoplastic sea slugs, Plakobranchus ocellatus.</title>
        <authorList>
            <person name="Maeda T."/>
            <person name="Takahashi S."/>
            <person name="Yoshida T."/>
            <person name="Shimamura S."/>
            <person name="Takaki Y."/>
            <person name="Nagai Y."/>
            <person name="Toyoda A."/>
            <person name="Suzuki Y."/>
            <person name="Arimoto A."/>
            <person name="Ishii H."/>
            <person name="Satoh N."/>
            <person name="Nishiyama T."/>
            <person name="Hasebe M."/>
            <person name="Maruyama T."/>
            <person name="Minagawa J."/>
            <person name="Obokata J."/>
            <person name="Shigenobu S."/>
        </authorList>
    </citation>
    <scope>NUCLEOTIDE SEQUENCE [LARGE SCALE GENOMIC DNA]</scope>
</reference>
<keyword evidence="3" id="KW-1185">Reference proteome</keyword>
<name>A0AAV3ZNL1_9GAST</name>
<dbReference type="AlphaFoldDB" id="A0AAV3ZNL1"/>
<evidence type="ECO:0000313" key="2">
    <source>
        <dbReference type="EMBL" id="GFN96796.1"/>
    </source>
</evidence>
<sequence length="91" mass="10004">MTGSSSIAILTESSFTSPDLYQNAPRREMTDEPGQPTKPAGSWSVYLPLAPSFLLPFTSSIRASVTFVCLWLKRSYNGKRKLASSPIPMFS</sequence>
<comment type="caution">
    <text evidence="2">The sequence shown here is derived from an EMBL/GenBank/DDBJ whole genome shotgun (WGS) entry which is preliminary data.</text>
</comment>
<dbReference type="Proteomes" id="UP000735302">
    <property type="component" value="Unassembled WGS sequence"/>
</dbReference>
<dbReference type="EMBL" id="BLXT01002707">
    <property type="protein sequence ID" value="GFN96796.1"/>
    <property type="molecule type" value="Genomic_DNA"/>
</dbReference>
<feature type="region of interest" description="Disordered" evidence="1">
    <location>
        <begin position="1"/>
        <end position="39"/>
    </location>
</feature>
<protein>
    <submittedName>
        <fullName evidence="2">Uncharacterized protein</fullName>
    </submittedName>
</protein>
<evidence type="ECO:0000313" key="3">
    <source>
        <dbReference type="Proteomes" id="UP000735302"/>
    </source>
</evidence>
<proteinExistence type="predicted"/>